<dbReference type="CDD" id="cd09176">
    <property type="entry name" value="PLDc_unchar6"/>
    <property type="match status" value="1"/>
</dbReference>
<dbReference type="InterPro" id="IPR059166">
    <property type="entry name" value="PLD-like_cat"/>
</dbReference>
<accession>A0A2S8G088</accession>
<organism evidence="2 3">
    <name type="scientific">Blastopirellula marina</name>
    <dbReference type="NCBI Taxonomy" id="124"/>
    <lineage>
        <taxon>Bacteria</taxon>
        <taxon>Pseudomonadati</taxon>
        <taxon>Planctomycetota</taxon>
        <taxon>Planctomycetia</taxon>
        <taxon>Pirellulales</taxon>
        <taxon>Pirellulaceae</taxon>
        <taxon>Blastopirellula</taxon>
    </lineage>
</organism>
<proteinExistence type="predicted"/>
<protein>
    <recommendedName>
        <fullName evidence="1">PLD phosphodiesterase domain-containing protein</fullName>
    </recommendedName>
</protein>
<dbReference type="Proteomes" id="UP000238322">
    <property type="component" value="Unassembled WGS sequence"/>
</dbReference>
<feature type="domain" description="PLD phosphodiesterase" evidence="1">
    <location>
        <begin position="296"/>
        <end position="326"/>
    </location>
</feature>
<dbReference type="Gene3D" id="3.30.870.10">
    <property type="entry name" value="Endonuclease Chain A"/>
    <property type="match status" value="1"/>
</dbReference>
<dbReference type="GO" id="GO:0003824">
    <property type="term" value="F:catalytic activity"/>
    <property type="evidence" value="ECO:0007669"/>
    <property type="project" value="InterPro"/>
</dbReference>
<dbReference type="SUPFAM" id="SSF56024">
    <property type="entry name" value="Phospholipase D/nuclease"/>
    <property type="match status" value="1"/>
</dbReference>
<dbReference type="RefSeq" id="WP_105329095.1">
    <property type="nucleotide sequence ID" value="NZ_PUHY01000005.1"/>
</dbReference>
<dbReference type="OrthoDB" id="369674at2"/>
<evidence type="ECO:0000313" key="3">
    <source>
        <dbReference type="Proteomes" id="UP000238322"/>
    </source>
</evidence>
<dbReference type="PROSITE" id="PS50035">
    <property type="entry name" value="PLD"/>
    <property type="match status" value="1"/>
</dbReference>
<evidence type="ECO:0000259" key="1">
    <source>
        <dbReference type="PROSITE" id="PS50035"/>
    </source>
</evidence>
<name>A0A2S8G088_9BACT</name>
<dbReference type="GO" id="GO:0006793">
    <property type="term" value="P:phosphorus metabolic process"/>
    <property type="evidence" value="ECO:0007669"/>
    <property type="project" value="UniProtKB-ARBA"/>
</dbReference>
<dbReference type="EMBL" id="PUHY01000005">
    <property type="protein sequence ID" value="PQO37846.1"/>
    <property type="molecule type" value="Genomic_DNA"/>
</dbReference>
<comment type="caution">
    <text evidence="2">The sequence shown here is derived from an EMBL/GenBank/DDBJ whole genome shotgun (WGS) entry which is preliminary data.</text>
</comment>
<dbReference type="InterPro" id="IPR001736">
    <property type="entry name" value="PLipase_D/transphosphatidylase"/>
</dbReference>
<dbReference type="AlphaFoldDB" id="A0A2S8G088"/>
<evidence type="ECO:0000313" key="2">
    <source>
        <dbReference type="EMBL" id="PQO37846.1"/>
    </source>
</evidence>
<gene>
    <name evidence="2" type="ORF">C5Y83_07850</name>
</gene>
<sequence length="605" mass="68670">MLDVKQNRLDYGRLLVPPEGFQLSQAVATTYSVDLDTLLSIPVALYYAQTLEGELLGKDVQIIHAIHETAKRLKVYHQKGQLHVPQVAKDIYAYLENSLIPILPQNEFTSFHPKTWVLRYQHTEDVNHIVFRLLVLSRNLTFDRSWDVAACLDGPLTDTSHANTQPLVDFHRWLHGVHPFPNGESFLAELQRVAFELPEGFDQFALHPIGIPGYTANPVARKRATDLLCLSPFLHPKALETIRQNVTSTAELLSRRIELERLPPKLLQQFSSYWLTDMVVDGERLNSSEEGATEPVEQNLHAKVFLFDEADHTTWFLGSSNATQAAFTRNTEFLIELLGTAPATRRERIRKQLLENPDIGELFIPFQPEQGGQTTEEDESQKQAIRTLEFKLLAAEAAAHVSLAENQTNYDLQLKIDLREIHVDEAMGVSVRPFVRGLADQPLQLGEFNTLLFPNISETSLSQFFQFTISEGDLVLRAFLTRIKVAGLPDSRLDNIFKSIINSRDKFFAYLRFLLADDLSKDDLELDLGSEGKTDTGNGGEWQFDMPIFEQLLITASRNPKRLLEVDRIITRLYEENEDCVIPGDFLSMWEVFKAAVPAEEDGND</sequence>
<reference evidence="2 3" key="1">
    <citation type="submission" date="2018-02" db="EMBL/GenBank/DDBJ databases">
        <title>Comparative genomes isolates from brazilian mangrove.</title>
        <authorList>
            <person name="Araujo J.E."/>
            <person name="Taketani R.G."/>
            <person name="Silva M.C.P."/>
            <person name="Loureco M.V."/>
            <person name="Andreote F.D."/>
        </authorList>
    </citation>
    <scope>NUCLEOTIDE SEQUENCE [LARGE SCALE GENOMIC DNA]</scope>
    <source>
        <strain evidence="2 3">Hex-1 MGV</strain>
    </source>
</reference>